<evidence type="ECO:0000313" key="7">
    <source>
        <dbReference type="EMBL" id="KAA1099814.1"/>
    </source>
</evidence>
<feature type="transmembrane region" description="Helical" evidence="5">
    <location>
        <begin position="162"/>
        <end position="186"/>
    </location>
</feature>
<dbReference type="PANTHER" id="PTHR31465">
    <property type="entry name" value="PROTEIN RTA1-RELATED"/>
    <property type="match status" value="1"/>
</dbReference>
<evidence type="ECO:0000256" key="1">
    <source>
        <dbReference type="ARBA" id="ARBA00004141"/>
    </source>
</evidence>
<keyword evidence="2 5" id="KW-0812">Transmembrane</keyword>
<keyword evidence="8" id="KW-1185">Reference proteome</keyword>
<dbReference type="EMBL" id="VSWC01000054">
    <property type="protein sequence ID" value="KAA1099814.1"/>
    <property type="molecule type" value="Genomic_DNA"/>
</dbReference>
<comment type="subcellular location">
    <subcellularLocation>
        <location evidence="1">Membrane</location>
        <topology evidence="1">Multi-pass membrane protein</topology>
    </subcellularLocation>
</comment>
<reference evidence="8 9" key="1">
    <citation type="submission" date="2019-05" db="EMBL/GenBank/DDBJ databases">
        <title>Emergence of the Ug99 lineage of the wheat stem rust pathogen through somatic hybridization.</title>
        <authorList>
            <person name="Li F."/>
            <person name="Upadhyaya N.M."/>
            <person name="Sperschneider J."/>
            <person name="Matny O."/>
            <person name="Nguyen-Phuc H."/>
            <person name="Mago R."/>
            <person name="Raley C."/>
            <person name="Miller M.E."/>
            <person name="Silverstein K.A.T."/>
            <person name="Henningsen E."/>
            <person name="Hirsch C.D."/>
            <person name="Visser B."/>
            <person name="Pretorius Z.A."/>
            <person name="Steffenson B.J."/>
            <person name="Schwessinger B."/>
            <person name="Dodds P.N."/>
            <person name="Figueroa M."/>
        </authorList>
    </citation>
    <scope>NUCLEOTIDE SEQUENCE [LARGE SCALE GENOMIC DNA]</scope>
    <source>
        <strain evidence="7">21-0</strain>
        <strain evidence="6 9">Ug99</strain>
    </source>
</reference>
<dbReference type="Proteomes" id="UP000324748">
    <property type="component" value="Unassembled WGS sequence"/>
</dbReference>
<dbReference type="PANTHER" id="PTHR31465:SF1">
    <property type="entry name" value="PROTEIN RTA1-RELATED"/>
    <property type="match status" value="1"/>
</dbReference>
<feature type="transmembrane region" description="Helical" evidence="5">
    <location>
        <begin position="241"/>
        <end position="261"/>
    </location>
</feature>
<keyword evidence="4 5" id="KW-0472">Membrane</keyword>
<evidence type="ECO:0000256" key="4">
    <source>
        <dbReference type="ARBA" id="ARBA00023136"/>
    </source>
</evidence>
<feature type="transmembrane region" description="Helical" evidence="5">
    <location>
        <begin position="16"/>
        <end position="38"/>
    </location>
</feature>
<dbReference type="AlphaFoldDB" id="A0A5B0P2U4"/>
<evidence type="ECO:0000256" key="5">
    <source>
        <dbReference type="SAM" id="Phobius"/>
    </source>
</evidence>
<evidence type="ECO:0000256" key="2">
    <source>
        <dbReference type="ARBA" id="ARBA00022692"/>
    </source>
</evidence>
<dbReference type="EMBL" id="VDEP01000372">
    <property type="protein sequence ID" value="KAA1095483.1"/>
    <property type="molecule type" value="Genomic_DNA"/>
</dbReference>
<dbReference type="OrthoDB" id="3358017at2759"/>
<evidence type="ECO:0000256" key="3">
    <source>
        <dbReference type="ARBA" id="ARBA00022989"/>
    </source>
</evidence>
<protein>
    <submittedName>
        <fullName evidence="6">Uncharacterized protein</fullName>
    </submittedName>
</protein>
<feature type="transmembrane region" description="Helical" evidence="5">
    <location>
        <begin position="50"/>
        <end position="74"/>
    </location>
</feature>
<comment type="caution">
    <text evidence="6">The sequence shown here is derived from an EMBL/GenBank/DDBJ whole genome shotgun (WGS) entry which is preliminary data.</text>
</comment>
<sequence>MSAQEPEMDNQHYRLFAYQPSLLLEIFFAVAFFCTMMLHTVQMIQSRSWFFLPFVLGGYFECIGFVARALLINLTYSWQLGLHITETLLLLLAPTLFAGSIYMTLTRIIRLTNGQKHSVLPVKWLTKIFVAGDLISFFLQAAGGGLDAGAKTSEEEERGRSLIISGLIIQLVTFCLFIIHASIFYIRMKRAPTISSETLNTTWKRHLILLVGSSALIIIRSSFRLAEYIIGSHGPLMKKEIFTILLDSVLMFLCMLLFNLFHPSQALNESSDYPSEIPILETGEKGLHSSRSSLDHNV</sequence>
<organism evidence="6 9">
    <name type="scientific">Puccinia graminis f. sp. tritici</name>
    <dbReference type="NCBI Taxonomy" id="56615"/>
    <lineage>
        <taxon>Eukaryota</taxon>
        <taxon>Fungi</taxon>
        <taxon>Dikarya</taxon>
        <taxon>Basidiomycota</taxon>
        <taxon>Pucciniomycotina</taxon>
        <taxon>Pucciniomycetes</taxon>
        <taxon>Pucciniales</taxon>
        <taxon>Pucciniaceae</taxon>
        <taxon>Puccinia</taxon>
    </lineage>
</organism>
<dbReference type="GO" id="GO:0016020">
    <property type="term" value="C:membrane"/>
    <property type="evidence" value="ECO:0007669"/>
    <property type="project" value="UniProtKB-SubCell"/>
</dbReference>
<feature type="transmembrane region" description="Helical" evidence="5">
    <location>
        <begin position="207"/>
        <end position="229"/>
    </location>
</feature>
<gene>
    <name evidence="7" type="ORF">PGT21_021545</name>
    <name evidence="6" type="ORF">PGTUg99_033130</name>
</gene>
<dbReference type="Pfam" id="PF04479">
    <property type="entry name" value="RTA1"/>
    <property type="match status" value="1"/>
</dbReference>
<evidence type="ECO:0000313" key="9">
    <source>
        <dbReference type="Proteomes" id="UP000325313"/>
    </source>
</evidence>
<evidence type="ECO:0000313" key="8">
    <source>
        <dbReference type="Proteomes" id="UP000324748"/>
    </source>
</evidence>
<accession>A0A5B0P2U4</accession>
<feature type="transmembrane region" description="Helical" evidence="5">
    <location>
        <begin position="80"/>
        <end position="103"/>
    </location>
</feature>
<feature type="transmembrane region" description="Helical" evidence="5">
    <location>
        <begin position="124"/>
        <end position="142"/>
    </location>
</feature>
<keyword evidence="3 5" id="KW-1133">Transmembrane helix</keyword>
<dbReference type="Proteomes" id="UP000325313">
    <property type="component" value="Unassembled WGS sequence"/>
</dbReference>
<name>A0A5B0P2U4_PUCGR</name>
<evidence type="ECO:0000313" key="6">
    <source>
        <dbReference type="EMBL" id="KAA1095483.1"/>
    </source>
</evidence>
<dbReference type="InterPro" id="IPR007568">
    <property type="entry name" value="RTA1"/>
</dbReference>
<proteinExistence type="predicted"/>